<evidence type="ECO:0000256" key="6">
    <source>
        <dbReference type="RuleBase" id="RU003915"/>
    </source>
</evidence>
<dbReference type="InterPro" id="IPR046357">
    <property type="entry name" value="PPIase_dom_sf"/>
</dbReference>
<keyword evidence="3 5" id="KW-0697">Rotamase</keyword>
<dbReference type="InterPro" id="IPR001179">
    <property type="entry name" value="PPIase_FKBP_dom"/>
</dbReference>
<keyword evidence="10" id="KW-1185">Reference proteome</keyword>
<proteinExistence type="inferred from homology"/>
<dbReference type="RefSeq" id="WP_078254528.1">
    <property type="nucleotide sequence ID" value="NZ_MUYU01000018.1"/>
</dbReference>
<protein>
    <recommendedName>
        <fullName evidence="6">Peptidyl-prolyl cis-trans isomerase</fullName>
        <ecNumber evidence="6">5.2.1.8</ecNumber>
    </recommendedName>
</protein>
<evidence type="ECO:0000256" key="1">
    <source>
        <dbReference type="ARBA" id="ARBA00000971"/>
    </source>
</evidence>
<dbReference type="Pfam" id="PF00254">
    <property type="entry name" value="FKBP_C"/>
    <property type="match status" value="1"/>
</dbReference>
<evidence type="ECO:0000256" key="7">
    <source>
        <dbReference type="SAM" id="MobiDB-lite"/>
    </source>
</evidence>
<dbReference type="InterPro" id="IPR036944">
    <property type="entry name" value="PPIase_FKBP_N_sf"/>
</dbReference>
<comment type="similarity">
    <text evidence="2 6">Belongs to the FKBP-type PPIase family.</text>
</comment>
<dbReference type="EC" id="5.2.1.8" evidence="6"/>
<evidence type="ECO:0000259" key="8">
    <source>
        <dbReference type="PROSITE" id="PS50059"/>
    </source>
</evidence>
<reference evidence="9 10" key="1">
    <citation type="submission" date="2017-02" db="EMBL/GenBank/DDBJ databases">
        <title>Draft genome sequence of Moraxella pluranimalium CCUG 54913T type strain.</title>
        <authorList>
            <person name="Salva-Serra F."/>
            <person name="Engstrom-Jakobsson H."/>
            <person name="Thorell K."/>
            <person name="Jaen-Luchoro D."/>
            <person name="Gonzales-Siles L."/>
            <person name="Karlsson R."/>
            <person name="Yazdan S."/>
            <person name="Boulund F."/>
            <person name="Johnning A."/>
            <person name="Engstrand L."/>
            <person name="Kristiansson E."/>
            <person name="Moore E."/>
        </authorList>
    </citation>
    <scope>NUCLEOTIDE SEQUENCE [LARGE SCALE GENOMIC DNA]</scope>
    <source>
        <strain evidence="9 10">CCUG 54913</strain>
    </source>
</reference>
<name>A0A1T0CLL1_9GAMM</name>
<dbReference type="OrthoDB" id="9814548at2"/>
<organism evidence="9 10">
    <name type="scientific">Moraxella pluranimalium</name>
    <dbReference type="NCBI Taxonomy" id="470453"/>
    <lineage>
        <taxon>Bacteria</taxon>
        <taxon>Pseudomonadati</taxon>
        <taxon>Pseudomonadota</taxon>
        <taxon>Gammaproteobacteria</taxon>
        <taxon>Moraxellales</taxon>
        <taxon>Moraxellaceae</taxon>
        <taxon>Moraxella</taxon>
    </lineage>
</organism>
<gene>
    <name evidence="9" type="ORF">B0680_07715</name>
</gene>
<dbReference type="Gene3D" id="1.10.287.460">
    <property type="entry name" value="Peptidyl-prolyl cis-trans isomerase, FKBP-type, N-terminal domain"/>
    <property type="match status" value="1"/>
</dbReference>
<evidence type="ECO:0000256" key="4">
    <source>
        <dbReference type="ARBA" id="ARBA00023235"/>
    </source>
</evidence>
<evidence type="ECO:0000313" key="10">
    <source>
        <dbReference type="Proteomes" id="UP000189800"/>
    </source>
</evidence>
<comment type="caution">
    <text evidence="9">The sequence shown here is derived from an EMBL/GenBank/DDBJ whole genome shotgun (WGS) entry which is preliminary data.</text>
</comment>
<dbReference type="PROSITE" id="PS50059">
    <property type="entry name" value="FKBP_PPIASE"/>
    <property type="match status" value="1"/>
</dbReference>
<dbReference type="PANTHER" id="PTHR43811">
    <property type="entry name" value="FKBP-TYPE PEPTIDYL-PROLYL CIS-TRANS ISOMERASE FKPA"/>
    <property type="match status" value="1"/>
</dbReference>
<comment type="catalytic activity">
    <reaction evidence="1 5 6">
        <text>[protein]-peptidylproline (omega=180) = [protein]-peptidylproline (omega=0)</text>
        <dbReference type="Rhea" id="RHEA:16237"/>
        <dbReference type="Rhea" id="RHEA-COMP:10747"/>
        <dbReference type="Rhea" id="RHEA-COMP:10748"/>
        <dbReference type="ChEBI" id="CHEBI:83833"/>
        <dbReference type="ChEBI" id="CHEBI:83834"/>
        <dbReference type="EC" id="5.2.1.8"/>
    </reaction>
</comment>
<sequence>MKKHLLVSAIAAALVLTGCNKDKEAASATDAKAEKSTVVTEKSTEMEKVSYLLGFGAGQEAKTIDEAIDLEIYNKALKDGFEGKESALTEEQAQAVITAYQTRKTEEMKKKFEETAAKNKTDGEKFLAENAKKEGVKTTASGLQYKVITEGSGNSPKATDTVIVNYEGKLIDGKVFDSSYERDMPAQFPLNQVIKGWTEGIQLMKPGAKYEFYVPSALAYGEQGNQNIEPNSVLIFTVELLNDAQIKEAEAKVKKMMEEQAKAMEEAQKAQAATQSAAEAKPAEAAKTESK</sequence>
<dbReference type="SUPFAM" id="SSF54534">
    <property type="entry name" value="FKBP-like"/>
    <property type="match status" value="1"/>
</dbReference>
<dbReference type="STRING" id="470453.B0680_07715"/>
<dbReference type="Pfam" id="PF01346">
    <property type="entry name" value="FKBP_N"/>
    <property type="match status" value="1"/>
</dbReference>
<accession>A0A1T0CLL1</accession>
<feature type="compositionally biased region" description="Low complexity" evidence="7">
    <location>
        <begin position="269"/>
        <end position="280"/>
    </location>
</feature>
<dbReference type="InterPro" id="IPR000774">
    <property type="entry name" value="PPIase_FKBP_N"/>
</dbReference>
<dbReference type="GO" id="GO:0006457">
    <property type="term" value="P:protein folding"/>
    <property type="evidence" value="ECO:0007669"/>
    <property type="project" value="InterPro"/>
</dbReference>
<dbReference type="GO" id="GO:0003755">
    <property type="term" value="F:peptidyl-prolyl cis-trans isomerase activity"/>
    <property type="evidence" value="ECO:0007669"/>
    <property type="project" value="UniProtKB-UniRule"/>
</dbReference>
<dbReference type="AlphaFoldDB" id="A0A1T0CLL1"/>
<dbReference type="FunFam" id="3.10.50.40:FF:000006">
    <property type="entry name" value="Peptidyl-prolyl cis-trans isomerase"/>
    <property type="match status" value="1"/>
</dbReference>
<keyword evidence="4 5" id="KW-0413">Isomerase</keyword>
<dbReference type="EMBL" id="MUYU01000018">
    <property type="protein sequence ID" value="OOS23205.1"/>
    <property type="molecule type" value="Genomic_DNA"/>
</dbReference>
<feature type="compositionally biased region" description="Basic and acidic residues" evidence="7">
    <location>
        <begin position="281"/>
        <end position="291"/>
    </location>
</feature>
<feature type="domain" description="PPIase FKBP-type" evidence="8">
    <location>
        <begin position="159"/>
        <end position="244"/>
    </location>
</feature>
<evidence type="ECO:0000256" key="5">
    <source>
        <dbReference type="PROSITE-ProRule" id="PRU00277"/>
    </source>
</evidence>
<feature type="region of interest" description="Disordered" evidence="7">
    <location>
        <begin position="262"/>
        <end position="291"/>
    </location>
</feature>
<evidence type="ECO:0000313" key="9">
    <source>
        <dbReference type="EMBL" id="OOS23205.1"/>
    </source>
</evidence>
<dbReference type="PROSITE" id="PS51257">
    <property type="entry name" value="PROKAR_LIPOPROTEIN"/>
    <property type="match status" value="1"/>
</dbReference>
<dbReference type="PANTHER" id="PTHR43811:SF57">
    <property type="entry name" value="FKBP-TYPE PEPTIDYL-PROLYL CIS-TRANS ISOMERASE FKPA-RELATED"/>
    <property type="match status" value="1"/>
</dbReference>
<dbReference type="Gene3D" id="3.10.50.40">
    <property type="match status" value="1"/>
</dbReference>
<evidence type="ECO:0000256" key="2">
    <source>
        <dbReference type="ARBA" id="ARBA00006577"/>
    </source>
</evidence>
<evidence type="ECO:0000256" key="3">
    <source>
        <dbReference type="ARBA" id="ARBA00023110"/>
    </source>
</evidence>
<dbReference type="Proteomes" id="UP000189800">
    <property type="component" value="Unassembled WGS sequence"/>
</dbReference>